<proteinExistence type="predicted"/>
<accession>A0A0A9CG83</accession>
<dbReference type="AlphaFoldDB" id="A0A0A9CG83"/>
<evidence type="ECO:0000313" key="1">
    <source>
        <dbReference type="EMBL" id="JAD73468.1"/>
    </source>
</evidence>
<protein>
    <submittedName>
        <fullName evidence="1">Uncharacterized protein</fullName>
    </submittedName>
</protein>
<name>A0A0A9CG83_ARUDO</name>
<reference evidence="1" key="1">
    <citation type="submission" date="2014-09" db="EMBL/GenBank/DDBJ databases">
        <authorList>
            <person name="Magalhaes I.L.F."/>
            <person name="Oliveira U."/>
            <person name="Santos F.R."/>
            <person name="Vidigal T.H.D.A."/>
            <person name="Brescovit A.D."/>
            <person name="Santos A.J."/>
        </authorList>
    </citation>
    <scope>NUCLEOTIDE SEQUENCE</scope>
    <source>
        <tissue evidence="1">Shoot tissue taken approximately 20 cm above the soil surface</tissue>
    </source>
</reference>
<reference evidence="1" key="2">
    <citation type="journal article" date="2015" name="Data Brief">
        <title>Shoot transcriptome of the giant reed, Arundo donax.</title>
        <authorList>
            <person name="Barrero R.A."/>
            <person name="Guerrero F.D."/>
            <person name="Moolhuijzen P."/>
            <person name="Goolsby J.A."/>
            <person name="Tidwell J."/>
            <person name="Bellgard S.E."/>
            <person name="Bellgard M.I."/>
        </authorList>
    </citation>
    <scope>NUCLEOTIDE SEQUENCE</scope>
    <source>
        <tissue evidence="1">Shoot tissue taken approximately 20 cm above the soil surface</tissue>
    </source>
</reference>
<organism evidence="1">
    <name type="scientific">Arundo donax</name>
    <name type="common">Giant reed</name>
    <name type="synonym">Donax arundinaceus</name>
    <dbReference type="NCBI Taxonomy" id="35708"/>
    <lineage>
        <taxon>Eukaryota</taxon>
        <taxon>Viridiplantae</taxon>
        <taxon>Streptophyta</taxon>
        <taxon>Embryophyta</taxon>
        <taxon>Tracheophyta</taxon>
        <taxon>Spermatophyta</taxon>
        <taxon>Magnoliopsida</taxon>
        <taxon>Liliopsida</taxon>
        <taxon>Poales</taxon>
        <taxon>Poaceae</taxon>
        <taxon>PACMAD clade</taxon>
        <taxon>Arundinoideae</taxon>
        <taxon>Arundineae</taxon>
        <taxon>Arundo</taxon>
    </lineage>
</organism>
<dbReference type="EMBL" id="GBRH01224427">
    <property type="protein sequence ID" value="JAD73468.1"/>
    <property type="molecule type" value="Transcribed_RNA"/>
</dbReference>
<sequence>MINYVYVISIPTKLKVMGNGPSMTVSLLIIFQQV</sequence>